<reference evidence="10" key="2">
    <citation type="submission" date="2020-09" db="EMBL/GenBank/DDBJ databases">
        <authorList>
            <person name="Sun Q."/>
            <person name="Zhou Y."/>
        </authorList>
    </citation>
    <scope>NUCLEOTIDE SEQUENCE</scope>
    <source>
        <strain evidence="10">CGMCC 1.14988</strain>
    </source>
</reference>
<dbReference type="AlphaFoldDB" id="A0A8J3AF22"/>
<feature type="region of interest" description="Disordered" evidence="7">
    <location>
        <begin position="130"/>
        <end position="188"/>
    </location>
</feature>
<dbReference type="PANTHER" id="PTHR43178">
    <property type="entry name" value="DIHYDROLIPOAMIDE ACETYLTRANSFERASE COMPONENT OF PYRUVATE DEHYDROGENASE COMPLEX"/>
    <property type="match status" value="1"/>
</dbReference>
<dbReference type="PROSITE" id="PS51826">
    <property type="entry name" value="PSBD"/>
    <property type="match status" value="1"/>
</dbReference>
<comment type="caution">
    <text evidence="10">The sequence shown here is derived from an EMBL/GenBank/DDBJ whole genome shotgun (WGS) entry which is preliminary data.</text>
</comment>
<dbReference type="RefSeq" id="WP_130650601.1">
    <property type="nucleotide sequence ID" value="NZ_BMHA01000006.1"/>
</dbReference>
<evidence type="ECO:0000256" key="5">
    <source>
        <dbReference type="ARBA" id="ARBA00023315"/>
    </source>
</evidence>
<evidence type="ECO:0000313" key="11">
    <source>
        <dbReference type="Proteomes" id="UP000650511"/>
    </source>
</evidence>
<dbReference type="InterPro" id="IPR011053">
    <property type="entry name" value="Single_hybrid_motif"/>
</dbReference>
<keyword evidence="5 6" id="KW-0012">Acyltransferase</keyword>
<dbReference type="InterPro" id="IPR050743">
    <property type="entry name" value="2-oxoacid_DH_E2_comp"/>
</dbReference>
<feature type="compositionally biased region" description="Low complexity" evidence="7">
    <location>
        <begin position="166"/>
        <end position="180"/>
    </location>
</feature>
<dbReference type="InterPro" id="IPR036625">
    <property type="entry name" value="E3-bd_dom_sf"/>
</dbReference>
<dbReference type="SUPFAM" id="SSF52777">
    <property type="entry name" value="CoA-dependent acyltransferases"/>
    <property type="match status" value="1"/>
</dbReference>
<protein>
    <recommendedName>
        <fullName evidence="6">Dihydrolipoamide acetyltransferase component of pyruvate dehydrogenase complex</fullName>
        <ecNumber evidence="6">2.3.1.-</ecNumber>
    </recommendedName>
</protein>
<dbReference type="PROSITE" id="PS00189">
    <property type="entry name" value="LIPOYL"/>
    <property type="match status" value="1"/>
</dbReference>
<dbReference type="GO" id="GO:0031405">
    <property type="term" value="F:lipoic acid binding"/>
    <property type="evidence" value="ECO:0007669"/>
    <property type="project" value="TreeGrafter"/>
</dbReference>
<evidence type="ECO:0000256" key="7">
    <source>
        <dbReference type="SAM" id="MobiDB-lite"/>
    </source>
</evidence>
<dbReference type="PANTHER" id="PTHR43178:SF5">
    <property type="entry name" value="LIPOAMIDE ACYLTRANSFERASE COMPONENT OF BRANCHED-CHAIN ALPHA-KETO ACID DEHYDROGENASE COMPLEX, MITOCHONDRIAL"/>
    <property type="match status" value="1"/>
</dbReference>
<evidence type="ECO:0000256" key="3">
    <source>
        <dbReference type="ARBA" id="ARBA00022679"/>
    </source>
</evidence>
<feature type="region of interest" description="Disordered" evidence="7">
    <location>
        <begin position="221"/>
        <end position="244"/>
    </location>
</feature>
<keyword evidence="4 6" id="KW-0450">Lipoyl</keyword>
<gene>
    <name evidence="10" type="ORF">GCM10011354_18290</name>
</gene>
<sequence length="510" mass="52971">MADVKDFKLPDLGEGLEEGEIVEWHVAVGDVIELNQTVASVETAKAVVDVPSPFAGRVVEQVGEVGEALQVGTVFLRIDLDVEGGAVVEDEPATLAATEASPAQGGFEAGAAAAAKSVEENAGLYGEVHQGEAGAKSTGLDADEEPQPLVGYGQGKGGARRRRRGGAAADAADDGQAQAAPVRPLAKPPVRKLAKDLGVDLADIAPGSGPEGVITREDVHAAASGGQGAQATAAATQTPASAPAPTAGVAAASAADPFAGFAGGGEKVVPGFRGRTPGEVEPIRGIRKRIVEKMEVSRREIPEATCTKWADLTELWELRKDLTEQARADGFDVKVTPFALILRAVVLGLRRFPTLNGMIDREAGEIRLHEHVNLGFAADTDRGLVVPNIKDAHGKSTLQIAAELNRLATAARDGSIGAGDMTGGTFTVSNYGAFGNDDGNPIINHPEGAILGVGAIEERPWVVQGELAVRRTCKFSLVFDHRISDGGEAGRFVTYVANLCENPARILLHS</sequence>
<comment type="cofactor">
    <cofactor evidence="1 6">
        <name>(R)-lipoate</name>
        <dbReference type="ChEBI" id="CHEBI:83088"/>
    </cofactor>
</comment>
<dbReference type="Gene3D" id="2.40.50.100">
    <property type="match status" value="1"/>
</dbReference>
<organism evidence="10 11">
    <name type="scientific">Egicoccus halophilus</name>
    <dbReference type="NCBI Taxonomy" id="1670830"/>
    <lineage>
        <taxon>Bacteria</taxon>
        <taxon>Bacillati</taxon>
        <taxon>Actinomycetota</taxon>
        <taxon>Nitriliruptoria</taxon>
        <taxon>Egicoccales</taxon>
        <taxon>Egicoccaceae</taxon>
        <taxon>Egicoccus</taxon>
    </lineage>
</organism>
<evidence type="ECO:0000313" key="10">
    <source>
        <dbReference type="EMBL" id="GGI06278.1"/>
    </source>
</evidence>
<reference evidence="10" key="1">
    <citation type="journal article" date="2014" name="Int. J. Syst. Evol. Microbiol.">
        <title>Complete genome sequence of Corynebacterium casei LMG S-19264T (=DSM 44701T), isolated from a smear-ripened cheese.</title>
        <authorList>
            <consortium name="US DOE Joint Genome Institute (JGI-PGF)"/>
            <person name="Walter F."/>
            <person name="Albersmeier A."/>
            <person name="Kalinowski J."/>
            <person name="Ruckert C."/>
        </authorList>
    </citation>
    <scope>NUCLEOTIDE SEQUENCE</scope>
    <source>
        <strain evidence="10">CGMCC 1.14988</strain>
    </source>
</reference>
<dbReference type="EC" id="2.3.1.-" evidence="6"/>
<dbReference type="InterPro" id="IPR023213">
    <property type="entry name" value="CAT-like_dom_sf"/>
</dbReference>
<dbReference type="InterPro" id="IPR004167">
    <property type="entry name" value="PSBD"/>
</dbReference>
<dbReference type="PROSITE" id="PS50968">
    <property type="entry name" value="BIOTINYL_LIPOYL"/>
    <property type="match status" value="1"/>
</dbReference>
<dbReference type="Proteomes" id="UP000650511">
    <property type="component" value="Unassembled WGS sequence"/>
</dbReference>
<evidence type="ECO:0000256" key="4">
    <source>
        <dbReference type="ARBA" id="ARBA00022823"/>
    </source>
</evidence>
<dbReference type="InterPro" id="IPR001078">
    <property type="entry name" value="2-oxoacid_DH_actylTfrase"/>
</dbReference>
<evidence type="ECO:0000256" key="6">
    <source>
        <dbReference type="RuleBase" id="RU003423"/>
    </source>
</evidence>
<keyword evidence="11" id="KW-1185">Reference proteome</keyword>
<dbReference type="OrthoDB" id="9805770at2"/>
<dbReference type="EMBL" id="BMHA01000006">
    <property type="protein sequence ID" value="GGI06278.1"/>
    <property type="molecule type" value="Genomic_DNA"/>
</dbReference>
<dbReference type="InterPro" id="IPR000089">
    <property type="entry name" value="Biotin_lipoyl"/>
</dbReference>
<feature type="domain" description="Lipoyl-binding" evidence="8">
    <location>
        <begin position="4"/>
        <end position="79"/>
    </location>
</feature>
<dbReference type="GO" id="GO:0016407">
    <property type="term" value="F:acetyltransferase activity"/>
    <property type="evidence" value="ECO:0007669"/>
    <property type="project" value="TreeGrafter"/>
</dbReference>
<keyword evidence="3 6" id="KW-0808">Transferase</keyword>
<keyword evidence="10" id="KW-0670">Pyruvate</keyword>
<dbReference type="InterPro" id="IPR003016">
    <property type="entry name" value="2-oxoA_DH_lipoyl-BS"/>
</dbReference>
<dbReference type="GO" id="GO:0005737">
    <property type="term" value="C:cytoplasm"/>
    <property type="evidence" value="ECO:0007669"/>
    <property type="project" value="TreeGrafter"/>
</dbReference>
<dbReference type="SUPFAM" id="SSF51230">
    <property type="entry name" value="Single hybrid motif"/>
    <property type="match status" value="1"/>
</dbReference>
<evidence type="ECO:0000256" key="1">
    <source>
        <dbReference type="ARBA" id="ARBA00001938"/>
    </source>
</evidence>
<evidence type="ECO:0000259" key="9">
    <source>
        <dbReference type="PROSITE" id="PS51826"/>
    </source>
</evidence>
<evidence type="ECO:0000259" key="8">
    <source>
        <dbReference type="PROSITE" id="PS50968"/>
    </source>
</evidence>
<proteinExistence type="inferred from homology"/>
<dbReference type="Gene3D" id="3.30.559.10">
    <property type="entry name" value="Chloramphenicol acetyltransferase-like domain"/>
    <property type="match status" value="1"/>
</dbReference>
<accession>A0A8J3AF22</accession>
<evidence type="ECO:0000256" key="2">
    <source>
        <dbReference type="ARBA" id="ARBA00007317"/>
    </source>
</evidence>
<dbReference type="Pfam" id="PF00364">
    <property type="entry name" value="Biotin_lipoyl"/>
    <property type="match status" value="1"/>
</dbReference>
<dbReference type="Pfam" id="PF00198">
    <property type="entry name" value="2-oxoacid_dh"/>
    <property type="match status" value="1"/>
</dbReference>
<dbReference type="Gene3D" id="4.10.320.10">
    <property type="entry name" value="E3-binding domain"/>
    <property type="match status" value="1"/>
</dbReference>
<dbReference type="CDD" id="cd06849">
    <property type="entry name" value="lipoyl_domain"/>
    <property type="match status" value="1"/>
</dbReference>
<name>A0A8J3AF22_9ACTN</name>
<comment type="similarity">
    <text evidence="2 6">Belongs to the 2-oxoacid dehydrogenase family.</text>
</comment>
<dbReference type="FunFam" id="3.30.559.10:FF:000007">
    <property type="entry name" value="Dihydrolipoamide acetyltransferase component of pyruvate dehydrogenase complex"/>
    <property type="match status" value="1"/>
</dbReference>
<dbReference type="Pfam" id="PF02817">
    <property type="entry name" value="E3_binding"/>
    <property type="match status" value="1"/>
</dbReference>
<dbReference type="SUPFAM" id="SSF47005">
    <property type="entry name" value="Peripheral subunit-binding domain of 2-oxo acid dehydrogenase complex"/>
    <property type="match status" value="1"/>
</dbReference>
<feature type="domain" description="Peripheral subunit-binding (PSBD)" evidence="9">
    <location>
        <begin position="185"/>
        <end position="223"/>
    </location>
</feature>